<sequence>MILKTKKVRIGVLGTANIAIRALIPAMDRLPELYDFRGIATRNKKKPSLAKEPYNIIQGYENMLEDGLDAVYIPLPNSLHFQWVRNALDRGLHVLVEKSLACNLSEVEKLNDIAKKNDLALVENFQFRFHPQLKYILDIIEKGTLGELRYVRSSFCFPPFQDKDNIRYNKDLGGGALLDAGAYPVKISQIILGQKVEVTSASLNYSDDFEVDLWGSATLEQKQGGVISQINFGFDNYYQCNIEILGTEGKLYTNRIFTAGDRIKPSILLETKSKGLEHIELPSSNHFINMLEYFNEVIGSRELRKKEYLENKNQSRLLQEIKQKANG</sequence>
<dbReference type="Proteomes" id="UP001597438">
    <property type="component" value="Unassembled WGS sequence"/>
</dbReference>
<name>A0ABW5X297_9FLAO</name>
<dbReference type="InterPro" id="IPR055170">
    <property type="entry name" value="GFO_IDH_MocA-like_dom"/>
</dbReference>
<comment type="similarity">
    <text evidence="1">Belongs to the Gfo/Idh/MocA family.</text>
</comment>
<evidence type="ECO:0000259" key="3">
    <source>
        <dbReference type="Pfam" id="PF01408"/>
    </source>
</evidence>
<dbReference type="Pfam" id="PF22725">
    <property type="entry name" value="GFO_IDH_MocA_C3"/>
    <property type="match status" value="1"/>
</dbReference>
<organism evidence="5 6">
    <name type="scientific">Christiangramia antarctica</name>
    <dbReference type="NCBI Taxonomy" id="2058158"/>
    <lineage>
        <taxon>Bacteria</taxon>
        <taxon>Pseudomonadati</taxon>
        <taxon>Bacteroidota</taxon>
        <taxon>Flavobacteriia</taxon>
        <taxon>Flavobacteriales</taxon>
        <taxon>Flavobacteriaceae</taxon>
        <taxon>Christiangramia</taxon>
    </lineage>
</organism>
<dbReference type="Gene3D" id="3.40.50.720">
    <property type="entry name" value="NAD(P)-binding Rossmann-like Domain"/>
    <property type="match status" value="1"/>
</dbReference>
<gene>
    <name evidence="5" type="ORF">ACFSYS_05445</name>
</gene>
<dbReference type="PANTHER" id="PTHR22604">
    <property type="entry name" value="OXIDOREDUCTASES"/>
    <property type="match status" value="1"/>
</dbReference>
<evidence type="ECO:0000313" key="6">
    <source>
        <dbReference type="Proteomes" id="UP001597438"/>
    </source>
</evidence>
<keyword evidence="6" id="KW-1185">Reference proteome</keyword>
<dbReference type="PANTHER" id="PTHR22604:SF105">
    <property type="entry name" value="TRANS-1,2-DIHYDROBENZENE-1,2-DIOL DEHYDROGENASE"/>
    <property type="match status" value="1"/>
</dbReference>
<dbReference type="InterPro" id="IPR036291">
    <property type="entry name" value="NAD(P)-bd_dom_sf"/>
</dbReference>
<dbReference type="InterPro" id="IPR000683">
    <property type="entry name" value="Gfo/Idh/MocA-like_OxRdtase_N"/>
</dbReference>
<dbReference type="Pfam" id="PF01408">
    <property type="entry name" value="GFO_IDH_MocA"/>
    <property type="match status" value="1"/>
</dbReference>
<dbReference type="InterPro" id="IPR050984">
    <property type="entry name" value="Gfo/Idh/MocA_domain"/>
</dbReference>
<reference evidence="6" key="1">
    <citation type="journal article" date="2019" name="Int. J. Syst. Evol. Microbiol.">
        <title>The Global Catalogue of Microorganisms (GCM) 10K type strain sequencing project: providing services to taxonomists for standard genome sequencing and annotation.</title>
        <authorList>
            <consortium name="The Broad Institute Genomics Platform"/>
            <consortium name="The Broad Institute Genome Sequencing Center for Infectious Disease"/>
            <person name="Wu L."/>
            <person name="Ma J."/>
        </authorList>
    </citation>
    <scope>NUCLEOTIDE SEQUENCE [LARGE SCALE GENOMIC DNA]</scope>
    <source>
        <strain evidence="6">KCTC 52925</strain>
    </source>
</reference>
<feature type="domain" description="Gfo/Idh/MocA-like oxidoreductase N-terminal" evidence="3">
    <location>
        <begin position="8"/>
        <end position="123"/>
    </location>
</feature>
<dbReference type="Gene3D" id="3.30.360.10">
    <property type="entry name" value="Dihydrodipicolinate Reductase, domain 2"/>
    <property type="match status" value="1"/>
</dbReference>
<protein>
    <submittedName>
        <fullName evidence="5">Gfo/Idh/MocA family protein</fullName>
    </submittedName>
</protein>
<evidence type="ECO:0000259" key="4">
    <source>
        <dbReference type="Pfam" id="PF22725"/>
    </source>
</evidence>
<dbReference type="SUPFAM" id="SSF51735">
    <property type="entry name" value="NAD(P)-binding Rossmann-fold domains"/>
    <property type="match status" value="1"/>
</dbReference>
<keyword evidence="2" id="KW-0560">Oxidoreductase</keyword>
<evidence type="ECO:0000256" key="2">
    <source>
        <dbReference type="ARBA" id="ARBA00023002"/>
    </source>
</evidence>
<dbReference type="EMBL" id="JBHUOJ010000009">
    <property type="protein sequence ID" value="MFD2832725.1"/>
    <property type="molecule type" value="Genomic_DNA"/>
</dbReference>
<accession>A0ABW5X297</accession>
<dbReference type="SUPFAM" id="SSF55347">
    <property type="entry name" value="Glyceraldehyde-3-phosphate dehydrogenase-like, C-terminal domain"/>
    <property type="match status" value="1"/>
</dbReference>
<comment type="caution">
    <text evidence="5">The sequence shown here is derived from an EMBL/GenBank/DDBJ whole genome shotgun (WGS) entry which is preliminary data.</text>
</comment>
<evidence type="ECO:0000313" key="5">
    <source>
        <dbReference type="EMBL" id="MFD2832725.1"/>
    </source>
</evidence>
<evidence type="ECO:0000256" key="1">
    <source>
        <dbReference type="ARBA" id="ARBA00010928"/>
    </source>
</evidence>
<proteinExistence type="inferred from homology"/>
<feature type="domain" description="GFO/IDH/MocA-like oxidoreductase" evidence="4">
    <location>
        <begin position="137"/>
        <end position="251"/>
    </location>
</feature>
<dbReference type="RefSeq" id="WP_279347049.1">
    <property type="nucleotide sequence ID" value="NZ_JBHUOJ010000009.1"/>
</dbReference>